<dbReference type="FunFam" id="3.40.800.20:FF:000007">
    <property type="entry name" value="Histone deacetylase"/>
    <property type="match status" value="1"/>
</dbReference>
<dbReference type="GO" id="GO:0004557">
    <property type="term" value="F:alpha-galactosidase activity"/>
    <property type="evidence" value="ECO:0007669"/>
    <property type="project" value="UniProtKB-EC"/>
</dbReference>
<evidence type="ECO:0000256" key="3">
    <source>
        <dbReference type="ARBA" id="ARBA00022801"/>
    </source>
</evidence>
<proteinExistence type="inferred from homology"/>
<dbReference type="PANTHER" id="PTHR10625">
    <property type="entry name" value="HISTONE DEACETYLASE HDAC1-RELATED"/>
    <property type="match status" value="1"/>
</dbReference>
<evidence type="ECO:0000256" key="7">
    <source>
        <dbReference type="ARBA" id="ARBA00023242"/>
    </source>
</evidence>
<comment type="catalytic activity">
    <reaction evidence="1">
        <text>Hydrolysis of terminal, non-reducing alpha-D-galactose residues in alpha-D-galactosides, including galactose oligosaccharides, galactomannans and galactolipids.</text>
        <dbReference type="EC" id="3.2.1.22"/>
    </reaction>
</comment>
<dbReference type="PRINTS" id="PR01271">
    <property type="entry name" value="HISDACETLASE"/>
</dbReference>
<dbReference type="GeneID" id="73340146"/>
<comment type="similarity">
    <text evidence="8">Belongs to the histone deacetylase family. HD Type 1 subfamily.</text>
</comment>
<dbReference type="GO" id="GO:0004407">
    <property type="term" value="F:histone deacetylase activity"/>
    <property type="evidence" value="ECO:0007669"/>
    <property type="project" value="InterPro"/>
</dbReference>
<protein>
    <submittedName>
        <fullName evidence="13">Histone deacetylase</fullName>
    </submittedName>
</protein>
<evidence type="ECO:0000256" key="5">
    <source>
        <dbReference type="ARBA" id="ARBA00023015"/>
    </source>
</evidence>
<evidence type="ECO:0000256" key="10">
    <source>
        <dbReference type="SAM" id="MobiDB-lite"/>
    </source>
</evidence>
<dbReference type="InterPro" id="IPR023801">
    <property type="entry name" value="His_deacetylse_dom"/>
</dbReference>
<dbReference type="PANTHER" id="PTHR10625:SF36">
    <property type="entry name" value="HISTONE DEACETYLASE 3"/>
    <property type="match status" value="1"/>
</dbReference>
<dbReference type="Pfam" id="PF03537">
    <property type="entry name" value="Glyco_hydro_114"/>
    <property type="match status" value="1"/>
</dbReference>
<dbReference type="SUPFAM" id="SSF52768">
    <property type="entry name" value="Arginase/deacetylase"/>
    <property type="match status" value="1"/>
</dbReference>
<feature type="region of interest" description="Disordered" evidence="10">
    <location>
        <begin position="698"/>
        <end position="721"/>
    </location>
</feature>
<comment type="subcellular location">
    <subcellularLocation>
        <location evidence="2">Nucleus</location>
    </subcellularLocation>
</comment>
<evidence type="ECO:0000313" key="14">
    <source>
        <dbReference type="Proteomes" id="UP000830671"/>
    </source>
</evidence>
<feature type="domain" description="Glycoside-hydrolase family GH114 TIM-barrel" evidence="12">
    <location>
        <begin position="849"/>
        <end position="1110"/>
    </location>
</feature>
<dbReference type="InterPro" id="IPR023696">
    <property type="entry name" value="Ureohydrolase_dom_sf"/>
</dbReference>
<evidence type="ECO:0000256" key="2">
    <source>
        <dbReference type="ARBA" id="ARBA00004123"/>
    </source>
</evidence>
<dbReference type="SUPFAM" id="SSF51445">
    <property type="entry name" value="(Trans)glycosidases"/>
    <property type="match status" value="1"/>
</dbReference>
<accession>A0A9Q8WER7</accession>
<organism evidence="13 14">
    <name type="scientific">Colletotrichum lupini</name>
    <dbReference type="NCBI Taxonomy" id="145971"/>
    <lineage>
        <taxon>Eukaryota</taxon>
        <taxon>Fungi</taxon>
        <taxon>Dikarya</taxon>
        <taxon>Ascomycota</taxon>
        <taxon>Pezizomycotina</taxon>
        <taxon>Sordariomycetes</taxon>
        <taxon>Hypocreomycetidae</taxon>
        <taxon>Glomerellales</taxon>
        <taxon>Glomerellaceae</taxon>
        <taxon>Colletotrichum</taxon>
        <taxon>Colletotrichum acutatum species complex</taxon>
    </lineage>
</organism>
<gene>
    <name evidence="13" type="ORF">CLUP02_06133</name>
</gene>
<keyword evidence="6" id="KW-0804">Transcription</keyword>
<dbReference type="Gene3D" id="3.20.20.70">
    <property type="entry name" value="Aldolase class I"/>
    <property type="match status" value="1"/>
</dbReference>
<dbReference type="InterPro" id="IPR004352">
    <property type="entry name" value="GH114_TIM-barrel"/>
</dbReference>
<feature type="domain" description="Histone deacetylase" evidence="11">
    <location>
        <begin position="146"/>
        <end position="444"/>
    </location>
</feature>
<keyword evidence="5" id="KW-0805">Transcription regulation</keyword>
<feature type="coiled-coil region" evidence="9">
    <location>
        <begin position="523"/>
        <end position="555"/>
    </location>
</feature>
<evidence type="ECO:0000256" key="6">
    <source>
        <dbReference type="ARBA" id="ARBA00023163"/>
    </source>
</evidence>
<keyword evidence="14" id="KW-1185">Reference proteome</keyword>
<evidence type="ECO:0000256" key="4">
    <source>
        <dbReference type="ARBA" id="ARBA00022853"/>
    </source>
</evidence>
<evidence type="ECO:0000256" key="1">
    <source>
        <dbReference type="ARBA" id="ARBA00001255"/>
    </source>
</evidence>
<evidence type="ECO:0000256" key="9">
    <source>
        <dbReference type="SAM" id="Coils"/>
    </source>
</evidence>
<dbReference type="AlphaFoldDB" id="A0A9Q8WER7"/>
<feature type="compositionally biased region" description="Basic and acidic residues" evidence="10">
    <location>
        <begin position="702"/>
        <end position="718"/>
    </location>
</feature>
<evidence type="ECO:0000259" key="11">
    <source>
        <dbReference type="Pfam" id="PF00850"/>
    </source>
</evidence>
<dbReference type="EMBL" id="CP019475">
    <property type="protein sequence ID" value="UQC80649.1"/>
    <property type="molecule type" value="Genomic_DNA"/>
</dbReference>
<dbReference type="KEGG" id="clup:CLUP02_06133"/>
<dbReference type="PRINTS" id="PR01270">
    <property type="entry name" value="HDASUPER"/>
</dbReference>
<dbReference type="InterPro" id="IPR000286">
    <property type="entry name" value="HDACs"/>
</dbReference>
<evidence type="ECO:0000259" key="12">
    <source>
        <dbReference type="Pfam" id="PF03537"/>
    </source>
</evidence>
<name>A0A9Q8WER7_9PEZI</name>
<dbReference type="GO" id="GO:0040029">
    <property type="term" value="P:epigenetic regulation of gene expression"/>
    <property type="evidence" value="ECO:0007669"/>
    <property type="project" value="TreeGrafter"/>
</dbReference>
<evidence type="ECO:0000256" key="8">
    <source>
        <dbReference type="ARBA" id="ARBA00061569"/>
    </source>
</evidence>
<dbReference type="InterPro" id="IPR037138">
    <property type="entry name" value="His_deacetylse_dom_sf"/>
</dbReference>
<dbReference type="RefSeq" id="XP_049142279.1">
    <property type="nucleotide sequence ID" value="XM_049285136.1"/>
</dbReference>
<dbReference type="GO" id="GO:0070210">
    <property type="term" value="C:Rpd3L-Expanded complex"/>
    <property type="evidence" value="ECO:0007669"/>
    <property type="project" value="TreeGrafter"/>
</dbReference>
<dbReference type="Gene3D" id="3.40.800.20">
    <property type="entry name" value="Histone deacetylase domain"/>
    <property type="match status" value="1"/>
</dbReference>
<dbReference type="GO" id="GO:0034967">
    <property type="term" value="C:Set3 complex"/>
    <property type="evidence" value="ECO:0007669"/>
    <property type="project" value="UniProtKB-ARBA"/>
</dbReference>
<evidence type="ECO:0000313" key="13">
    <source>
        <dbReference type="EMBL" id="UQC80649.1"/>
    </source>
</evidence>
<reference evidence="13" key="1">
    <citation type="journal article" date="2021" name="Mol. Plant Microbe Interact.">
        <title>Complete Genome Sequence of the Plant-Pathogenic Fungus Colletotrichum lupini.</title>
        <authorList>
            <person name="Baroncelli R."/>
            <person name="Pensec F."/>
            <person name="Da Lio D."/>
            <person name="Boufleur T."/>
            <person name="Vicente I."/>
            <person name="Sarrocco S."/>
            <person name="Picot A."/>
            <person name="Baraldi E."/>
            <person name="Sukno S."/>
            <person name="Thon M."/>
            <person name="Le Floch G."/>
        </authorList>
    </citation>
    <scope>NUCLEOTIDE SEQUENCE</scope>
    <source>
        <strain evidence="13">IMI 504893</strain>
    </source>
</reference>
<dbReference type="Proteomes" id="UP000830671">
    <property type="component" value="Chromosome 3"/>
</dbReference>
<dbReference type="InterPro" id="IPR017853">
    <property type="entry name" value="GH"/>
</dbReference>
<dbReference type="Pfam" id="PF00850">
    <property type="entry name" value="Hist_deacetyl"/>
    <property type="match status" value="1"/>
</dbReference>
<dbReference type="InterPro" id="IPR003084">
    <property type="entry name" value="HDAC_I/II"/>
</dbReference>
<sequence length="1135" mass="124266">MKPALERNLANTSRINQYQPSILPLLSKTHLSRPAQDPTSHIRQQSRLIVSFVPAAPAGSPSLAIMDTDAYRFRVPKPNYLPHRTDKDDIVEEYEPLGQASELDNAKYFAKCKRIAEESGITRPKGYNVSFHCNPEMEKHHFGQTHPMKPWRLTLSKSLIYSYGMSFAMDNYIARAATYEELNDFHSDDYLDFLGTVLPEPVPRDVENANPDLKFNLGGSDCPLFEGLYDYCSMSAGGSLDAARKICSNQSDIAVSWGGGLHHAKKAEASGFCYINDIVLAILQLLRCYPRVLYIDIDVHHGDGVEEAFYSTDRVMTVSFHKYDPLNFFPGTGGLDDNGPKNEHNPGAHHAINVPLNDGVTDDQYKWLFENVIGKCMEKFRPSAIALQCGADSLAGDRLGRFNLQVQGHGACVEFCKSFGVPMILFGGGGYTPRNVARAWAFETSIAIGCQDKIDPIIPTHAPWRDQFRYEELFPTLEQILGEPRVNRNTRKKLDEVLQHVTEQLRFVQAAPSVQYQTIPPDLGGLRDDVEAALKEQREAENDAVRKQREEAVGQAMDLAIGVLNVRAGQAGTSGTTLPVPCCWETSDEYQLSPVFVLEETESLLLHQDMSSMNTIPEASRSCNNGTNLSNPPGSHSTLFGCLDSGASGEDVSRLLRPNLARFKPGTLSNCPMGSSSVMSTLKLNPHFKILNYATTSPTEHSFGKASRERRREGRGDDGAGLSLHQGRAGVIGIEVVASFCFARLRSYTPIWANIMATGQHLDQGQEVSVFFALSSPSSFAVFGCLEGGERVKSRTPSPTLEFLPSGNTKMVSSRQLALLAGAPAGILALAAPLLPRAVDYSKWKPGVSFQIVLHHPILAGSTADIVPANADVWDIDLQHAVDYPNIIPTLKSAGKIVMCYFNGGALQDWDEDLDAFPPAVIGSPLNPPYTDERYLNIKDARVVALMKARLERAASIGCDAVDPDNIDAWAEDGDDPTGFNLQPSDYATYISALAAHAHTLDTTAGSGRKLLLGQKNAPTIAPQLASVADFAVLETCLGTRTSDEVEPFCADFQPYIAAGKPVFQIEYPTSVRDDDSISQVDYNYFCVNKNGNEGFSEVLKHASEQVDGWGQFCGLGLTGGRFETPTVDEGDDEE</sequence>
<dbReference type="InterPro" id="IPR013785">
    <property type="entry name" value="Aldolase_TIM"/>
</dbReference>
<keyword evidence="9" id="KW-0175">Coiled coil</keyword>
<keyword evidence="4" id="KW-0156">Chromatin regulator</keyword>
<keyword evidence="7" id="KW-0539">Nucleus</keyword>
<keyword evidence="3" id="KW-0378">Hydrolase</keyword>